<dbReference type="Proteomes" id="UP001602119">
    <property type="component" value="Unassembled WGS sequence"/>
</dbReference>
<sequence length="134" mass="14484">MVVASVGRCSAHRIEHGIALPEASSSTTVDGYVVNVSGDLKAGMDSALTMTFAKAGKPVTDLQPYLDTYAHLTAFHQGDQAFAHLHPETKVHADHGGPTLLFHANLPRSGNWRLFLQFQTEGRLHTGEITVHVT</sequence>
<evidence type="ECO:0000313" key="1">
    <source>
        <dbReference type="EMBL" id="MFF4778519.1"/>
    </source>
</evidence>
<protein>
    <submittedName>
        <fullName evidence="1">Uncharacterized protein</fullName>
    </submittedName>
</protein>
<proteinExistence type="predicted"/>
<reference evidence="1 2" key="1">
    <citation type="submission" date="2024-10" db="EMBL/GenBank/DDBJ databases">
        <title>The Natural Products Discovery Center: Release of the First 8490 Sequenced Strains for Exploring Actinobacteria Biosynthetic Diversity.</title>
        <authorList>
            <person name="Kalkreuter E."/>
            <person name="Kautsar S.A."/>
            <person name="Yang D."/>
            <person name="Bader C.D."/>
            <person name="Teijaro C.N."/>
            <person name="Fluegel L."/>
            <person name="Davis C.M."/>
            <person name="Simpson J.R."/>
            <person name="Lauterbach L."/>
            <person name="Steele A.D."/>
            <person name="Gui C."/>
            <person name="Meng S."/>
            <person name="Li G."/>
            <person name="Viehrig K."/>
            <person name="Ye F."/>
            <person name="Su P."/>
            <person name="Kiefer A.F."/>
            <person name="Nichols A."/>
            <person name="Cepeda A.J."/>
            <person name="Yan W."/>
            <person name="Fan B."/>
            <person name="Jiang Y."/>
            <person name="Adhikari A."/>
            <person name="Zheng C.-J."/>
            <person name="Schuster L."/>
            <person name="Cowan T.M."/>
            <person name="Smanski M.J."/>
            <person name="Chevrette M.G."/>
            <person name="De Carvalho L.P.S."/>
            <person name="Shen B."/>
        </authorList>
    </citation>
    <scope>NUCLEOTIDE SEQUENCE [LARGE SCALE GENOMIC DNA]</scope>
    <source>
        <strain evidence="1 2">NPDC001281</strain>
    </source>
</reference>
<keyword evidence="2" id="KW-1185">Reference proteome</keyword>
<organism evidence="1 2">
    <name type="scientific">Microtetraspora fusca</name>
    <dbReference type="NCBI Taxonomy" id="1997"/>
    <lineage>
        <taxon>Bacteria</taxon>
        <taxon>Bacillati</taxon>
        <taxon>Actinomycetota</taxon>
        <taxon>Actinomycetes</taxon>
        <taxon>Streptosporangiales</taxon>
        <taxon>Streptosporangiaceae</taxon>
        <taxon>Microtetraspora</taxon>
    </lineage>
</organism>
<gene>
    <name evidence="1" type="ORF">ACFY05_37425</name>
</gene>
<dbReference type="EMBL" id="JBIAXI010000033">
    <property type="protein sequence ID" value="MFF4778519.1"/>
    <property type="molecule type" value="Genomic_DNA"/>
</dbReference>
<name>A0ABW6VGM5_MICFU</name>
<dbReference type="RefSeq" id="WP_387347080.1">
    <property type="nucleotide sequence ID" value="NZ_JBIAXI010000033.1"/>
</dbReference>
<comment type="caution">
    <text evidence="1">The sequence shown here is derived from an EMBL/GenBank/DDBJ whole genome shotgun (WGS) entry which is preliminary data.</text>
</comment>
<accession>A0ABW6VGM5</accession>
<evidence type="ECO:0000313" key="2">
    <source>
        <dbReference type="Proteomes" id="UP001602119"/>
    </source>
</evidence>